<organism evidence="3 4">
    <name type="scientific">Duganella alba</name>
    <dbReference type="NCBI Taxonomy" id="2666081"/>
    <lineage>
        <taxon>Bacteria</taxon>
        <taxon>Pseudomonadati</taxon>
        <taxon>Pseudomonadota</taxon>
        <taxon>Betaproteobacteria</taxon>
        <taxon>Burkholderiales</taxon>
        <taxon>Oxalobacteraceae</taxon>
        <taxon>Telluria group</taxon>
        <taxon>Duganella</taxon>
    </lineage>
</organism>
<protein>
    <submittedName>
        <fullName evidence="3">DUF4880 domain-containing protein</fullName>
    </submittedName>
</protein>
<dbReference type="EMBL" id="WKJM01000001">
    <property type="protein sequence ID" value="MRX06631.1"/>
    <property type="molecule type" value="Genomic_DNA"/>
</dbReference>
<gene>
    <name evidence="3" type="ORF">GJ697_02135</name>
</gene>
<accession>A0A6L5QBZ4</accession>
<dbReference type="Pfam" id="PF16220">
    <property type="entry name" value="DUF4880"/>
    <property type="match status" value="1"/>
</dbReference>
<dbReference type="PIRSF" id="PIRSF018266">
    <property type="entry name" value="FecR"/>
    <property type="match status" value="1"/>
</dbReference>
<dbReference type="Gene3D" id="2.60.120.1440">
    <property type="match status" value="1"/>
</dbReference>
<dbReference type="PANTHER" id="PTHR30273">
    <property type="entry name" value="PERIPLASMIC SIGNAL SENSOR AND SIGMA FACTOR ACTIVATOR FECR-RELATED"/>
    <property type="match status" value="1"/>
</dbReference>
<dbReference type="PANTHER" id="PTHR30273:SF2">
    <property type="entry name" value="PROTEIN FECR"/>
    <property type="match status" value="1"/>
</dbReference>
<evidence type="ECO:0000259" key="1">
    <source>
        <dbReference type="Pfam" id="PF04773"/>
    </source>
</evidence>
<name>A0A6L5QBZ4_9BURK</name>
<dbReference type="InterPro" id="IPR032623">
    <property type="entry name" value="FecR_N"/>
</dbReference>
<evidence type="ECO:0000313" key="3">
    <source>
        <dbReference type="EMBL" id="MRX06631.1"/>
    </source>
</evidence>
<dbReference type="Pfam" id="PF04773">
    <property type="entry name" value="FecR"/>
    <property type="match status" value="1"/>
</dbReference>
<dbReference type="GO" id="GO:0016989">
    <property type="term" value="F:sigma factor antagonist activity"/>
    <property type="evidence" value="ECO:0007669"/>
    <property type="project" value="TreeGrafter"/>
</dbReference>
<dbReference type="InterPro" id="IPR012373">
    <property type="entry name" value="Ferrdict_sens_TM"/>
</dbReference>
<feature type="domain" description="FecR N-terminal" evidence="2">
    <location>
        <begin position="3"/>
        <end position="43"/>
    </location>
</feature>
<evidence type="ECO:0000313" key="4">
    <source>
        <dbReference type="Proteomes" id="UP000481037"/>
    </source>
</evidence>
<proteinExistence type="predicted"/>
<comment type="caution">
    <text evidence="3">The sequence shown here is derived from an EMBL/GenBank/DDBJ whole genome shotgun (WGS) entry which is preliminary data.</text>
</comment>
<keyword evidence="4" id="KW-1185">Reference proteome</keyword>
<feature type="domain" description="FecR protein" evidence="1">
    <location>
        <begin position="110"/>
        <end position="201"/>
    </location>
</feature>
<reference evidence="3 4" key="1">
    <citation type="submission" date="2019-11" db="EMBL/GenBank/DDBJ databases">
        <title>Novel species isolated from a subtropical stream in China.</title>
        <authorList>
            <person name="Lu H."/>
        </authorList>
    </citation>
    <scope>NUCLEOTIDE SEQUENCE [LARGE SCALE GENOMIC DNA]</scope>
    <source>
        <strain evidence="3 4">FT25W</strain>
    </source>
</reference>
<dbReference type="Proteomes" id="UP000481037">
    <property type="component" value="Unassembled WGS sequence"/>
</dbReference>
<dbReference type="InterPro" id="IPR006860">
    <property type="entry name" value="FecR"/>
</dbReference>
<sequence>MQHAAEWFALLRSSDATEQDRTDWQSWLAQSPEHRDAWNYAESISRRFAPVQTPESRRAAATALTQVRQTRNGRRHLLRGIVALTGTGLLGWAGWRHSPLPELALAWSADHSTGTGEIRDIALADGTSIWLNTASALNADYQPALRRVDLLGGEMLIETAHDARPFVATTRHGRLRALGTRFTVRLDGDTTLLAVYQGGVEVRTGQGALRVINAGSQARFDSVQIQPTVAADPAREAWTRGVLLAADIPLKELVAELRRYHRGHIGVAPQVAELRVLGGYPLRDPERTLAMLESVLPIRVQRTLPWWTTIEPK</sequence>
<evidence type="ECO:0000259" key="2">
    <source>
        <dbReference type="Pfam" id="PF16220"/>
    </source>
</evidence>
<dbReference type="AlphaFoldDB" id="A0A6L5QBZ4"/>